<dbReference type="PANTHER" id="PTHR31616:SF13">
    <property type="entry name" value="GLUCAN 1,4-ALPHA-GLUCOSIDASE"/>
    <property type="match status" value="1"/>
</dbReference>
<dbReference type="GO" id="GO:0005975">
    <property type="term" value="P:carbohydrate metabolic process"/>
    <property type="evidence" value="ECO:0007669"/>
    <property type="project" value="InterPro"/>
</dbReference>
<dbReference type="InterPro" id="IPR011613">
    <property type="entry name" value="GH15-like"/>
</dbReference>
<dbReference type="Proteomes" id="UP000470772">
    <property type="component" value="Unassembled WGS sequence"/>
</dbReference>
<dbReference type="InterPro" id="IPR008928">
    <property type="entry name" value="6-hairpin_glycosidase_sf"/>
</dbReference>
<organism evidence="2 3">
    <name type="scientific">Sulfuracidifex metallicus DSM 6482 = JCM 9184</name>
    <dbReference type="NCBI Taxonomy" id="523847"/>
    <lineage>
        <taxon>Archaea</taxon>
        <taxon>Thermoproteota</taxon>
        <taxon>Thermoprotei</taxon>
        <taxon>Sulfolobales</taxon>
        <taxon>Sulfolobaceae</taxon>
        <taxon>Sulfuracidifex</taxon>
    </lineage>
</organism>
<dbReference type="GO" id="GO:0004553">
    <property type="term" value="F:hydrolase activity, hydrolyzing O-glycosyl compounds"/>
    <property type="evidence" value="ECO:0007669"/>
    <property type="project" value="TreeGrafter"/>
</dbReference>
<dbReference type="EMBL" id="WGGD01000005">
    <property type="protein sequence ID" value="MUN28245.1"/>
    <property type="molecule type" value="Genomic_DNA"/>
</dbReference>
<keyword evidence="2" id="KW-0378">Hydrolase</keyword>
<reference evidence="2 3" key="1">
    <citation type="submission" date="2019-10" db="EMBL/GenBank/DDBJ databases">
        <title>Sequencing and Assembly of Multiple Reported Metal-Biooxidizing Members of the Extremely Thermoacidophilic Archaeal Family Sulfolobaceae.</title>
        <authorList>
            <person name="Counts J.A."/>
            <person name="Kelly R.M."/>
        </authorList>
    </citation>
    <scope>NUCLEOTIDE SEQUENCE [LARGE SCALE GENOMIC DNA]</scope>
    <source>
        <strain evidence="2 3">DSM 6482</strain>
    </source>
</reference>
<dbReference type="RefSeq" id="WP_156016158.1">
    <property type="nucleotide sequence ID" value="NZ_WGGD01000005.1"/>
</dbReference>
<evidence type="ECO:0000313" key="2">
    <source>
        <dbReference type="EMBL" id="MUN28245.1"/>
    </source>
</evidence>
<evidence type="ECO:0000313" key="3">
    <source>
        <dbReference type="Proteomes" id="UP000470772"/>
    </source>
</evidence>
<protein>
    <submittedName>
        <fullName evidence="2">Glycoside hydrolase family 15 protein</fullName>
    </submittedName>
</protein>
<proteinExistence type="predicted"/>
<dbReference type="AlphaFoldDB" id="A0A6A9QLW7"/>
<name>A0A6A9QLW7_SULME</name>
<keyword evidence="3" id="KW-1185">Reference proteome</keyword>
<dbReference type="Pfam" id="PF00723">
    <property type="entry name" value="Glyco_hydro_15"/>
    <property type="match status" value="1"/>
</dbReference>
<dbReference type="SUPFAM" id="SSF48208">
    <property type="entry name" value="Six-hairpin glycosidases"/>
    <property type="match status" value="1"/>
</dbReference>
<comment type="caution">
    <text evidence="2">The sequence shown here is derived from an EMBL/GenBank/DDBJ whole genome shotgun (WGS) entry which is preliminary data.</text>
</comment>
<sequence>MRVASLGNGNLLVNVDEKGRIIDLYYPYVGMENQTSGEPVRMAVFSEGVTSIDDEWKVDVGYLDSTNMIEVKQNLEKMKLSLLTYYFLDNEENTLYALIKVFNGTNKKRDVKLFFINNFNLYSSPFGDTGFYDPITQSVIHYKAKRYIGVKLFSTSSFTEEYQISKGDLMYDVYDGKLDGGTIANGDVNSAVAVNLTIDAGSFSKAYFTLSFSRGLEELRRMLRKVNFAQVETSFTLSYMFWKNWLSKSSFKFNDDKLRKLYNISLLTVRNHMDARGSMIASSDYSFVKVYADSYQYCWPRDCAYGAYALEVSGYRDLVNRHLKFAECLPSSEGFLYHKYNPDGTLASSWHPWVMDGKPIYPIQEDETALPIWLMGAHFKNGEDIDEIEKPYKKFVKGSMKFLMDYMEEGLPRPSFDLWEERYGVHTFTVATVYGALQNGAIMARAMGDEVLAEDAIEVATSLKEVAMKKMVYNGRFIRRIDEKGEKDLIVDASMYAPYFFGMVKPDDPVMMKTIQEIEGKLNVNGGIIRYENDFYQRRKKQPNPWIITTLWVAEYYADLGKIDKAMEYINWASRKAIASGLLPEQIDPETDEPTSVTPLVWSHAEYIIAINKVMKV</sequence>
<dbReference type="Gene3D" id="1.50.10.10">
    <property type="match status" value="1"/>
</dbReference>
<gene>
    <name evidence="2" type="ORF">GC250_01895</name>
</gene>
<dbReference type="InterPro" id="IPR012341">
    <property type="entry name" value="6hp_glycosidase-like_sf"/>
</dbReference>
<feature type="domain" description="GH15-like" evidence="1">
    <location>
        <begin position="274"/>
        <end position="562"/>
    </location>
</feature>
<evidence type="ECO:0000259" key="1">
    <source>
        <dbReference type="Pfam" id="PF00723"/>
    </source>
</evidence>
<accession>A0A6A9QLW7</accession>
<dbReference type="PANTHER" id="PTHR31616">
    <property type="entry name" value="TREHALASE"/>
    <property type="match status" value="1"/>
</dbReference>